<gene>
    <name evidence="2" type="ORF">KK1_039640</name>
</gene>
<evidence type="ECO:0000313" key="3">
    <source>
        <dbReference type="Proteomes" id="UP000075243"/>
    </source>
</evidence>
<evidence type="ECO:0000313" key="2">
    <source>
        <dbReference type="EMBL" id="KYP39086.1"/>
    </source>
</evidence>
<dbReference type="EMBL" id="KQ483939">
    <property type="protein sequence ID" value="KYP39086.1"/>
    <property type="molecule type" value="Genomic_DNA"/>
</dbReference>
<dbReference type="InterPro" id="IPR025314">
    <property type="entry name" value="DUF4219"/>
</dbReference>
<sequence length="55" mass="6285">MEGEAYTSSPLPIFDGEEYELWAARMTSYLEPVDLWEVTKENYDVPKLSANPMVA</sequence>
<keyword evidence="3" id="KW-1185">Reference proteome</keyword>
<feature type="domain" description="DUF4219" evidence="1">
    <location>
        <begin position="14"/>
        <end position="39"/>
    </location>
</feature>
<proteinExistence type="predicted"/>
<reference evidence="2" key="1">
    <citation type="journal article" date="2012" name="Nat. Biotechnol.">
        <title>Draft genome sequence of pigeonpea (Cajanus cajan), an orphan legume crop of resource-poor farmers.</title>
        <authorList>
            <person name="Varshney R.K."/>
            <person name="Chen W."/>
            <person name="Li Y."/>
            <person name="Bharti A.K."/>
            <person name="Saxena R.K."/>
            <person name="Schlueter J.A."/>
            <person name="Donoghue M.T."/>
            <person name="Azam S."/>
            <person name="Fan G."/>
            <person name="Whaley A.M."/>
            <person name="Farmer A.D."/>
            <person name="Sheridan J."/>
            <person name="Iwata A."/>
            <person name="Tuteja R."/>
            <person name="Penmetsa R.V."/>
            <person name="Wu W."/>
            <person name="Upadhyaya H.D."/>
            <person name="Yang S.P."/>
            <person name="Shah T."/>
            <person name="Saxena K.B."/>
            <person name="Michael T."/>
            <person name="McCombie W.R."/>
            <person name="Yang B."/>
            <person name="Zhang G."/>
            <person name="Yang H."/>
            <person name="Wang J."/>
            <person name="Spillane C."/>
            <person name="Cook D.R."/>
            <person name="May G.D."/>
            <person name="Xu X."/>
            <person name="Jackson S.A."/>
        </authorList>
    </citation>
    <scope>NUCLEOTIDE SEQUENCE [LARGE SCALE GENOMIC DNA]</scope>
</reference>
<protein>
    <recommendedName>
        <fullName evidence="1">DUF4219 domain-containing protein</fullName>
    </recommendedName>
</protein>
<name>A0A151R9A8_CAJCA</name>
<dbReference type="Pfam" id="PF13961">
    <property type="entry name" value="DUF4219"/>
    <property type="match status" value="1"/>
</dbReference>
<organism evidence="2 3">
    <name type="scientific">Cajanus cajan</name>
    <name type="common">Pigeon pea</name>
    <name type="synonym">Cajanus indicus</name>
    <dbReference type="NCBI Taxonomy" id="3821"/>
    <lineage>
        <taxon>Eukaryota</taxon>
        <taxon>Viridiplantae</taxon>
        <taxon>Streptophyta</taxon>
        <taxon>Embryophyta</taxon>
        <taxon>Tracheophyta</taxon>
        <taxon>Spermatophyta</taxon>
        <taxon>Magnoliopsida</taxon>
        <taxon>eudicotyledons</taxon>
        <taxon>Gunneridae</taxon>
        <taxon>Pentapetalae</taxon>
        <taxon>rosids</taxon>
        <taxon>fabids</taxon>
        <taxon>Fabales</taxon>
        <taxon>Fabaceae</taxon>
        <taxon>Papilionoideae</taxon>
        <taxon>50 kb inversion clade</taxon>
        <taxon>NPAAA clade</taxon>
        <taxon>indigoferoid/millettioid clade</taxon>
        <taxon>Phaseoleae</taxon>
        <taxon>Cajanus</taxon>
    </lineage>
</organism>
<dbReference type="Proteomes" id="UP000075243">
    <property type="component" value="Unassembled WGS sequence"/>
</dbReference>
<dbReference type="AlphaFoldDB" id="A0A151R9A8"/>
<evidence type="ECO:0000259" key="1">
    <source>
        <dbReference type="Pfam" id="PF13961"/>
    </source>
</evidence>
<dbReference type="Gramene" id="C.cajan_37931.t">
    <property type="protein sequence ID" value="C.cajan_37931.t.cds1"/>
    <property type="gene ID" value="C.cajan_37931"/>
</dbReference>
<accession>A0A151R9A8</accession>